<gene>
    <name evidence="3" type="ORF">TDIS_2035</name>
</gene>
<dbReference type="AlphaFoldDB" id="A0A179D1B5"/>
<keyword evidence="2" id="KW-0812">Transmembrane</keyword>
<dbReference type="RefSeq" id="WP_068671765.1">
    <property type="nucleotide sequence ID" value="NZ_LWLG01000022.1"/>
</dbReference>
<proteinExistence type="predicted"/>
<organism evidence="3 4">
    <name type="scientific">Thermosulfurimonas dismutans</name>
    <dbReference type="NCBI Taxonomy" id="999894"/>
    <lineage>
        <taxon>Bacteria</taxon>
        <taxon>Pseudomonadati</taxon>
        <taxon>Thermodesulfobacteriota</taxon>
        <taxon>Thermodesulfobacteria</taxon>
        <taxon>Thermodesulfobacteriales</taxon>
        <taxon>Thermodesulfobacteriaceae</taxon>
        <taxon>Thermosulfurimonas</taxon>
    </lineage>
</organism>
<feature type="transmembrane region" description="Helical" evidence="2">
    <location>
        <begin position="53"/>
        <end position="74"/>
    </location>
</feature>
<dbReference type="Proteomes" id="UP000078390">
    <property type="component" value="Unassembled WGS sequence"/>
</dbReference>
<dbReference type="EMBL" id="LWLG01000022">
    <property type="protein sequence ID" value="OAQ19855.1"/>
    <property type="molecule type" value="Genomic_DNA"/>
</dbReference>
<dbReference type="STRING" id="999894.TDIS_2035"/>
<sequence length="367" mass="42244">MQFFKKHFFFLMVVVCPTLLTIIYEAFIVTPVYISESKVIVKSLHDQQGFQGFGTFLQSIGVLSPSFVGASLVMNYMSSRTAMFELEKILNLKKYFSRKDIDFIQRFDPFHIDPSYENFFEYYQKKIVNIGIDINSSILIIKVRAFDPEFAYNVNTNLIKLSENFINRLNERASTTAIKFYEAKLEESRKKVQHFSEKLAEFLSQTKVVAPERQIGILLEHTAKLQEQLILKQMELSRIISVTPDNPKIATLKKDIEEIKREINKNINIIAGDKKSVASYSIKLELMRAELEMLQKELEANLTAFIQAQNQALLQHLFIEKVEEPTKPDAPKEPKRIKSILTVFAISFAIWGIISLFAAGVKEHLGK</sequence>
<dbReference type="OrthoDB" id="1523414at2"/>
<dbReference type="InterPro" id="IPR050445">
    <property type="entry name" value="Bact_polysacc_biosynth/exp"/>
</dbReference>
<dbReference type="PANTHER" id="PTHR32309">
    <property type="entry name" value="TYROSINE-PROTEIN KINASE"/>
    <property type="match status" value="1"/>
</dbReference>
<evidence type="ECO:0008006" key="5">
    <source>
        <dbReference type="Google" id="ProtNLM"/>
    </source>
</evidence>
<dbReference type="PANTHER" id="PTHR32309:SF13">
    <property type="entry name" value="FERRIC ENTEROBACTIN TRANSPORT PROTEIN FEPE"/>
    <property type="match status" value="1"/>
</dbReference>
<evidence type="ECO:0000313" key="4">
    <source>
        <dbReference type="Proteomes" id="UP000078390"/>
    </source>
</evidence>
<feature type="transmembrane region" description="Helical" evidence="2">
    <location>
        <begin position="7"/>
        <end position="33"/>
    </location>
</feature>
<keyword evidence="1" id="KW-0175">Coiled coil</keyword>
<feature type="coiled-coil region" evidence="1">
    <location>
        <begin position="178"/>
        <end position="205"/>
    </location>
</feature>
<dbReference type="GO" id="GO:0004713">
    <property type="term" value="F:protein tyrosine kinase activity"/>
    <property type="evidence" value="ECO:0007669"/>
    <property type="project" value="TreeGrafter"/>
</dbReference>
<feature type="transmembrane region" description="Helical" evidence="2">
    <location>
        <begin position="340"/>
        <end position="361"/>
    </location>
</feature>
<accession>A0A179D1B5</accession>
<keyword evidence="2" id="KW-1133">Transmembrane helix</keyword>
<keyword evidence="2" id="KW-0472">Membrane</keyword>
<evidence type="ECO:0000256" key="1">
    <source>
        <dbReference type="SAM" id="Coils"/>
    </source>
</evidence>
<keyword evidence="4" id="KW-1185">Reference proteome</keyword>
<feature type="coiled-coil region" evidence="1">
    <location>
        <begin position="249"/>
        <end position="304"/>
    </location>
</feature>
<reference evidence="3 4" key="1">
    <citation type="submission" date="2016-04" db="EMBL/GenBank/DDBJ databases">
        <title>Genome analysis of Thermosulfurimonas dismutans, the first thermophilic sulfur-disproportionating bacterium of the phylum Thermodesulfobacteria.</title>
        <authorList>
            <person name="Mardanov A.V."/>
            <person name="Beletsky A.V."/>
            <person name="Kadnikov V.V."/>
            <person name="Slobodkin A.I."/>
            <person name="Ravin N.V."/>
        </authorList>
    </citation>
    <scope>NUCLEOTIDE SEQUENCE [LARGE SCALE GENOMIC DNA]</scope>
    <source>
        <strain evidence="3 4">S95</strain>
    </source>
</reference>
<dbReference type="GO" id="GO:0005886">
    <property type="term" value="C:plasma membrane"/>
    <property type="evidence" value="ECO:0007669"/>
    <property type="project" value="TreeGrafter"/>
</dbReference>
<comment type="caution">
    <text evidence="3">The sequence shown here is derived from an EMBL/GenBank/DDBJ whole genome shotgun (WGS) entry which is preliminary data.</text>
</comment>
<evidence type="ECO:0000313" key="3">
    <source>
        <dbReference type="EMBL" id="OAQ19855.1"/>
    </source>
</evidence>
<name>A0A179D1B5_9BACT</name>
<evidence type="ECO:0000256" key="2">
    <source>
        <dbReference type="SAM" id="Phobius"/>
    </source>
</evidence>
<protein>
    <recommendedName>
        <fullName evidence="5">Capsular polysaccharide export system inner membrane protein KpsE</fullName>
    </recommendedName>
</protein>